<dbReference type="EMBL" id="QTSX02005038">
    <property type="protein sequence ID" value="KAJ9061839.1"/>
    <property type="molecule type" value="Genomic_DNA"/>
</dbReference>
<evidence type="ECO:0000313" key="1">
    <source>
        <dbReference type="EMBL" id="KAJ9061839.1"/>
    </source>
</evidence>
<sequence length="142" mass="16468">MKEIILIHSNFQEKFSIFTDALEEATGGVLAQERVSMFKPIKYTSKLFSGPELRYSIYNKEVLAVIRVLHKFKKLNYLVYRQHGVVLHLEQTTREQQMGALGDGDVQVSYGHKTYNWEEECCRQWSLKTRSPQVIPNGSVSR</sequence>
<accession>A0ACC2SHI6</accession>
<keyword evidence="2" id="KW-1185">Reference proteome</keyword>
<dbReference type="Proteomes" id="UP001165960">
    <property type="component" value="Unassembled WGS sequence"/>
</dbReference>
<gene>
    <name evidence="1" type="ORF">DSO57_1016602</name>
</gene>
<reference evidence="1" key="1">
    <citation type="submission" date="2022-04" db="EMBL/GenBank/DDBJ databases">
        <title>Genome of the entomopathogenic fungus Entomophthora muscae.</title>
        <authorList>
            <person name="Elya C."/>
            <person name="Lovett B.R."/>
            <person name="Lee E."/>
            <person name="Macias A.M."/>
            <person name="Hajek A.E."/>
            <person name="De Bivort B.L."/>
            <person name="Kasson M.T."/>
            <person name="De Fine Licht H.H."/>
            <person name="Stajich J.E."/>
        </authorList>
    </citation>
    <scope>NUCLEOTIDE SEQUENCE</scope>
    <source>
        <strain evidence="1">Berkeley</strain>
    </source>
</reference>
<comment type="caution">
    <text evidence="1">The sequence shown here is derived from an EMBL/GenBank/DDBJ whole genome shotgun (WGS) entry which is preliminary data.</text>
</comment>
<organism evidence="1 2">
    <name type="scientific">Entomophthora muscae</name>
    <dbReference type="NCBI Taxonomy" id="34485"/>
    <lineage>
        <taxon>Eukaryota</taxon>
        <taxon>Fungi</taxon>
        <taxon>Fungi incertae sedis</taxon>
        <taxon>Zoopagomycota</taxon>
        <taxon>Entomophthoromycotina</taxon>
        <taxon>Entomophthoromycetes</taxon>
        <taxon>Entomophthorales</taxon>
        <taxon>Entomophthoraceae</taxon>
        <taxon>Entomophthora</taxon>
    </lineage>
</organism>
<name>A0ACC2SHI6_9FUNG</name>
<proteinExistence type="predicted"/>
<protein>
    <submittedName>
        <fullName evidence="1">Uncharacterized protein</fullName>
    </submittedName>
</protein>
<evidence type="ECO:0000313" key="2">
    <source>
        <dbReference type="Proteomes" id="UP001165960"/>
    </source>
</evidence>